<dbReference type="SUPFAM" id="SSF54106">
    <property type="entry name" value="LysM domain"/>
    <property type="match status" value="1"/>
</dbReference>
<dbReference type="GO" id="GO:0008745">
    <property type="term" value="F:N-acetylmuramoyl-L-alanine amidase activity"/>
    <property type="evidence" value="ECO:0007669"/>
    <property type="project" value="UniProtKB-EC"/>
</dbReference>
<organism evidence="2 3">
    <name type="scientific">Actinomadura verrucosospora</name>
    <dbReference type="NCBI Taxonomy" id="46165"/>
    <lineage>
        <taxon>Bacteria</taxon>
        <taxon>Bacillati</taxon>
        <taxon>Actinomycetota</taxon>
        <taxon>Actinomycetes</taxon>
        <taxon>Streptosporangiales</taxon>
        <taxon>Thermomonosporaceae</taxon>
        <taxon>Actinomadura</taxon>
    </lineage>
</organism>
<dbReference type="Gene3D" id="3.10.350.10">
    <property type="entry name" value="LysM domain"/>
    <property type="match status" value="1"/>
</dbReference>
<dbReference type="Proteomes" id="UP000501240">
    <property type="component" value="Chromosome"/>
</dbReference>
<dbReference type="AlphaFoldDB" id="A0A7D3VS58"/>
<evidence type="ECO:0000259" key="1">
    <source>
        <dbReference type="PROSITE" id="PS51782"/>
    </source>
</evidence>
<name>A0A7D3VS58_ACTVE</name>
<dbReference type="RefSeq" id="WP_173095554.1">
    <property type="nucleotide sequence ID" value="NZ_CP053892.1"/>
</dbReference>
<keyword evidence="3" id="KW-1185">Reference proteome</keyword>
<sequence length="110" mass="11430">MSDSPSAERAPLRLTRRGRTVLVSFAAAFTLAALWVDGGTGAFAGGRADHRAPSGHVRTAVVEPGETLWAIATACDPGTDPRVTVQRIIDLNGMGGDPTVQPGQRLLLPG</sequence>
<dbReference type="InterPro" id="IPR036779">
    <property type="entry name" value="LysM_dom_sf"/>
</dbReference>
<proteinExistence type="predicted"/>
<gene>
    <name evidence="2" type="ORF">ACTIVE_2888</name>
</gene>
<dbReference type="EC" id="3.5.1.28" evidence="2"/>
<feature type="domain" description="LysM" evidence="1">
    <location>
        <begin position="58"/>
        <end position="108"/>
    </location>
</feature>
<dbReference type="SMART" id="SM00257">
    <property type="entry name" value="LysM"/>
    <property type="match status" value="1"/>
</dbReference>
<evidence type="ECO:0000313" key="3">
    <source>
        <dbReference type="Proteomes" id="UP000501240"/>
    </source>
</evidence>
<dbReference type="CDD" id="cd00118">
    <property type="entry name" value="LysM"/>
    <property type="match status" value="1"/>
</dbReference>
<accession>A0A7D3VS58</accession>
<protein>
    <submittedName>
        <fullName evidence="2">N-acetylmuramoyl-L-alanine amidase</fullName>
        <ecNumber evidence="2">3.5.1.28</ecNumber>
    </submittedName>
</protein>
<keyword evidence="2" id="KW-0378">Hydrolase</keyword>
<reference evidence="2 3" key="1">
    <citation type="submission" date="2020-05" db="EMBL/GenBank/DDBJ databases">
        <title>Actinomadura verrucosospora NRRL-B18236 (PFL_A860) Genome sequencing and assembly.</title>
        <authorList>
            <person name="Samborskyy M."/>
        </authorList>
    </citation>
    <scope>NUCLEOTIDE SEQUENCE [LARGE SCALE GENOMIC DNA]</scope>
    <source>
        <strain evidence="2 3">NRRL:B18236</strain>
    </source>
</reference>
<evidence type="ECO:0000313" key="2">
    <source>
        <dbReference type="EMBL" id="QKG21250.1"/>
    </source>
</evidence>
<dbReference type="InterPro" id="IPR018392">
    <property type="entry name" value="LysM"/>
</dbReference>
<dbReference type="PROSITE" id="PS51782">
    <property type="entry name" value="LYSM"/>
    <property type="match status" value="1"/>
</dbReference>
<dbReference type="EMBL" id="CP053892">
    <property type="protein sequence ID" value="QKG21250.1"/>
    <property type="molecule type" value="Genomic_DNA"/>
</dbReference>
<dbReference type="Pfam" id="PF01476">
    <property type="entry name" value="LysM"/>
    <property type="match status" value="1"/>
</dbReference>